<dbReference type="InterPro" id="IPR002508">
    <property type="entry name" value="MurNAc-LAA_cat"/>
</dbReference>
<dbReference type="SMART" id="SM00646">
    <property type="entry name" value="Ami_3"/>
    <property type="match status" value="1"/>
</dbReference>
<dbReference type="Gene3D" id="3.40.630.40">
    <property type="entry name" value="Zn-dependent exopeptidases"/>
    <property type="match status" value="1"/>
</dbReference>
<dbReference type="AlphaFoldDB" id="A0A4R3MQ46"/>
<feature type="domain" description="MurNAc-LAA" evidence="2">
    <location>
        <begin position="117"/>
        <end position="228"/>
    </location>
</feature>
<sequence length="249" mass="27950">MRKGLFVVLWLCGFFMLIYLIQYPIQTQPAWETWSLPLTGKVIVLDPGHGGPDGGAVNSDGTVLEKDVALETSQILRDFLQQAGAVVFMTRETDTDLADEGTSGLSKRKAEDIRRRVEFIQEKNPDFFLSIHLNAIGSSRWNGAQTFYYPAMDGSEQLAKLIQSEIRRNLNNTEREALAIHQVFLLKHASKPGALVEIGFLSNPHEARLLETRNYQRKMAAAIYEGILRYVTEGKGPDTNHQAEGQNED</sequence>
<dbReference type="PANTHER" id="PTHR30404">
    <property type="entry name" value="N-ACETYLMURAMOYL-L-ALANINE AMIDASE"/>
    <property type="match status" value="1"/>
</dbReference>
<keyword evidence="1" id="KW-0378">Hydrolase</keyword>
<dbReference type="CDD" id="cd02696">
    <property type="entry name" value="MurNAc-LAA"/>
    <property type="match status" value="1"/>
</dbReference>
<keyword evidence="4" id="KW-1185">Reference proteome</keyword>
<evidence type="ECO:0000313" key="4">
    <source>
        <dbReference type="Proteomes" id="UP000294650"/>
    </source>
</evidence>
<evidence type="ECO:0000256" key="1">
    <source>
        <dbReference type="ARBA" id="ARBA00022801"/>
    </source>
</evidence>
<dbReference type="GO" id="GO:0008745">
    <property type="term" value="F:N-acetylmuramoyl-L-alanine amidase activity"/>
    <property type="evidence" value="ECO:0007669"/>
    <property type="project" value="InterPro"/>
</dbReference>
<proteinExistence type="predicted"/>
<dbReference type="GO" id="GO:0030288">
    <property type="term" value="C:outer membrane-bounded periplasmic space"/>
    <property type="evidence" value="ECO:0007669"/>
    <property type="project" value="TreeGrafter"/>
</dbReference>
<dbReference type="SUPFAM" id="SSF53187">
    <property type="entry name" value="Zn-dependent exopeptidases"/>
    <property type="match status" value="1"/>
</dbReference>
<evidence type="ECO:0000259" key="2">
    <source>
        <dbReference type="SMART" id="SM00646"/>
    </source>
</evidence>
<gene>
    <name evidence="3" type="ORF">EDD68_1379</name>
</gene>
<dbReference type="InterPro" id="IPR050695">
    <property type="entry name" value="N-acetylmuramoyl_amidase_3"/>
</dbReference>
<comment type="caution">
    <text evidence="3">The sequence shown here is derived from an EMBL/GenBank/DDBJ whole genome shotgun (WGS) entry which is preliminary data.</text>
</comment>
<evidence type="ECO:0000313" key="3">
    <source>
        <dbReference type="EMBL" id="TCT15291.1"/>
    </source>
</evidence>
<dbReference type="OrthoDB" id="9806267at2"/>
<dbReference type="GO" id="GO:0009253">
    <property type="term" value="P:peptidoglycan catabolic process"/>
    <property type="evidence" value="ECO:0007669"/>
    <property type="project" value="InterPro"/>
</dbReference>
<dbReference type="EMBL" id="SMAN01000037">
    <property type="protein sequence ID" value="TCT15291.1"/>
    <property type="molecule type" value="Genomic_DNA"/>
</dbReference>
<organism evidence="3 4">
    <name type="scientific">Melghiribacillus thermohalophilus</name>
    <dbReference type="NCBI Taxonomy" id="1324956"/>
    <lineage>
        <taxon>Bacteria</taxon>
        <taxon>Bacillati</taxon>
        <taxon>Bacillota</taxon>
        <taxon>Bacilli</taxon>
        <taxon>Bacillales</taxon>
        <taxon>Bacillaceae</taxon>
        <taxon>Melghiribacillus</taxon>
    </lineage>
</organism>
<dbReference type="Pfam" id="PF01520">
    <property type="entry name" value="Amidase_3"/>
    <property type="match status" value="1"/>
</dbReference>
<dbReference type="InterPro" id="IPR014234">
    <property type="entry name" value="Spore_CwlD"/>
</dbReference>
<protein>
    <submittedName>
        <fullName evidence="3">N-acetylmuramoyl-L-alanine amidase</fullName>
    </submittedName>
</protein>
<dbReference type="Proteomes" id="UP000294650">
    <property type="component" value="Unassembled WGS sequence"/>
</dbReference>
<reference evidence="3 4" key="1">
    <citation type="submission" date="2019-03" db="EMBL/GenBank/DDBJ databases">
        <title>Genomic Encyclopedia of Type Strains, Phase IV (KMG-IV): sequencing the most valuable type-strain genomes for metagenomic binning, comparative biology and taxonomic classification.</title>
        <authorList>
            <person name="Goeker M."/>
        </authorList>
    </citation>
    <scope>NUCLEOTIDE SEQUENCE [LARGE SCALE GENOMIC DNA]</scope>
    <source>
        <strain evidence="3 4">DSM 25894</strain>
    </source>
</reference>
<dbReference type="NCBIfam" id="TIGR02883">
    <property type="entry name" value="spore_cwlD"/>
    <property type="match status" value="1"/>
</dbReference>
<dbReference type="RefSeq" id="WP_132373259.1">
    <property type="nucleotide sequence ID" value="NZ_SMAN01000037.1"/>
</dbReference>
<dbReference type="PANTHER" id="PTHR30404:SF0">
    <property type="entry name" value="N-ACETYLMURAMOYL-L-ALANINE AMIDASE AMIC"/>
    <property type="match status" value="1"/>
</dbReference>
<name>A0A4R3MQ46_9BACI</name>
<accession>A0A4R3MQ46</accession>